<dbReference type="InterPro" id="IPR018097">
    <property type="entry name" value="EGF_Ca-bd_CS"/>
</dbReference>
<dbReference type="InterPro" id="IPR014878">
    <property type="entry name" value="THAP4-like_heme-bd"/>
</dbReference>
<dbReference type="InterPro" id="IPR000742">
    <property type="entry name" value="EGF"/>
</dbReference>
<dbReference type="Pfam" id="PF23106">
    <property type="entry name" value="EGF_Teneurin"/>
    <property type="match status" value="1"/>
</dbReference>
<dbReference type="PROSITE" id="PS50026">
    <property type="entry name" value="EGF_3"/>
    <property type="match status" value="4"/>
</dbReference>
<feature type="chain" id="PRO_5042084031" evidence="5">
    <location>
        <begin position="22"/>
        <end position="724"/>
    </location>
</feature>
<keyword evidence="2" id="KW-0677">Repeat</keyword>
<organism evidence="8 9">
    <name type="scientific">Parelaphostrongylus tenuis</name>
    <name type="common">Meningeal worm</name>
    <dbReference type="NCBI Taxonomy" id="148309"/>
    <lineage>
        <taxon>Eukaryota</taxon>
        <taxon>Metazoa</taxon>
        <taxon>Ecdysozoa</taxon>
        <taxon>Nematoda</taxon>
        <taxon>Chromadorea</taxon>
        <taxon>Rhabditida</taxon>
        <taxon>Rhabditina</taxon>
        <taxon>Rhabditomorpha</taxon>
        <taxon>Strongyloidea</taxon>
        <taxon>Metastrongylidae</taxon>
        <taxon>Parelaphostrongylus</taxon>
    </lineage>
</organism>
<dbReference type="SUPFAM" id="SSF50814">
    <property type="entry name" value="Lipocalins"/>
    <property type="match status" value="1"/>
</dbReference>
<accession>A0AAD5QSR6</accession>
<feature type="domain" description="EGF-like" evidence="6">
    <location>
        <begin position="376"/>
        <end position="413"/>
    </location>
</feature>
<dbReference type="SMART" id="SM00179">
    <property type="entry name" value="EGF_CA"/>
    <property type="match status" value="2"/>
</dbReference>
<dbReference type="PROSITE" id="PS00022">
    <property type="entry name" value="EGF_1"/>
    <property type="match status" value="4"/>
</dbReference>
<feature type="signal peptide" evidence="5">
    <location>
        <begin position="1"/>
        <end position="21"/>
    </location>
</feature>
<dbReference type="Pfam" id="PF02014">
    <property type="entry name" value="Reeler"/>
    <property type="match status" value="1"/>
</dbReference>
<dbReference type="AlphaFoldDB" id="A0AAD5QSR6"/>
<dbReference type="InterPro" id="IPR051022">
    <property type="entry name" value="Notch_Cell-Fate_Det"/>
</dbReference>
<dbReference type="Gene3D" id="2.10.25.10">
    <property type="entry name" value="Laminin"/>
    <property type="match status" value="4"/>
</dbReference>
<dbReference type="CDD" id="cd00054">
    <property type="entry name" value="EGF_CA"/>
    <property type="match status" value="3"/>
</dbReference>
<reference evidence="8" key="1">
    <citation type="submission" date="2021-06" db="EMBL/GenBank/DDBJ databases">
        <title>Parelaphostrongylus tenuis whole genome reference sequence.</title>
        <authorList>
            <person name="Garwood T.J."/>
            <person name="Larsen P.A."/>
            <person name="Fountain-Jones N.M."/>
            <person name="Garbe J.R."/>
            <person name="Macchietto M.G."/>
            <person name="Kania S.A."/>
            <person name="Gerhold R.W."/>
            <person name="Richards J.E."/>
            <person name="Wolf T.M."/>
        </authorList>
    </citation>
    <scope>NUCLEOTIDE SEQUENCE</scope>
    <source>
        <strain evidence="8">MNPRO001-30</strain>
        <tissue evidence="8">Meninges</tissue>
    </source>
</reference>
<feature type="disulfide bond" evidence="4">
    <location>
        <begin position="365"/>
        <end position="374"/>
    </location>
</feature>
<dbReference type="SMART" id="SM00254">
    <property type="entry name" value="ShKT"/>
    <property type="match status" value="1"/>
</dbReference>
<evidence type="ECO:0000313" key="9">
    <source>
        <dbReference type="Proteomes" id="UP001196413"/>
    </source>
</evidence>
<dbReference type="CDD" id="cd08544">
    <property type="entry name" value="Reeler"/>
    <property type="match status" value="1"/>
</dbReference>
<sequence length="724" mass="82699">MLVLPWIVAIVVCAWFDEIKCNLLEATGFHCKQHNSMRLDRTLHGMPHKSTPPFEFYVMDDEGNESDTYEPGKIYRLRLVGYIHFRGFMIQARLATPNGYLIGALRGGRFILNERTDLFDVQHHSCDRSQSNNSLTHANNTKKFLVEVEWTTDRDIGSVQFMLTIAVENGLYWERWRPRNGFLRPKSAPQVPLVDWLFEIEVQPGREEPTLSPDEKATMLPPEEVTTTEPFDARLFEEMEKAEQAESKRASKLLRQSTLNEARQFRGQGNINSRSILEMTTMQTPSNGANITHVTRRSFKKFSPSKRDHLRDDDLRFLNSHVQLRQHDFVDTKMDPEETCRHSNPCANGGICVVMVEKRQIRCECPTGFTGTHCTEIDMCLNHACVHNSTCKNGPKGSYTCQCQRNTVGTYCQFVCKEDQCSGNGECIMEDNGRIGCRCNPGFTGSRCEREMDECELNKCKNSVKCIDKFDDYECVCEDGWIGKNCDRPCEDIYGSCKFWKREEQCEIPREETDFFEINCPVTCGKCKPLNDTITNTKIDRLSAALLPLSWILGEWHTEVRGFQGRAIDFPSDFNASGYNETVIFSVAKPVMFGTPSIGYSSTAVSHDDPKDIHTYNGFLTIRQYPPKDATTIKVALTSVNNQGTVMVEEGPLDTVQFTSGPRLSLTSTYRKIHGSLDDMLLNKASRSFTRKGMRLIQAITKEQNGRKIKFKKIYNQIRKFEFL</sequence>
<evidence type="ECO:0000256" key="3">
    <source>
        <dbReference type="ARBA" id="ARBA00023157"/>
    </source>
</evidence>
<dbReference type="GO" id="GO:0016020">
    <property type="term" value="C:membrane"/>
    <property type="evidence" value="ECO:0007669"/>
    <property type="project" value="UniProtKB-SubCell"/>
</dbReference>
<dbReference type="InterPro" id="IPR002861">
    <property type="entry name" value="Reeler_dom"/>
</dbReference>
<evidence type="ECO:0000256" key="4">
    <source>
        <dbReference type="PROSITE-ProRule" id="PRU00076"/>
    </source>
</evidence>
<feature type="disulfide bond" evidence="4">
    <location>
        <begin position="477"/>
        <end position="486"/>
    </location>
</feature>
<dbReference type="GO" id="GO:0005509">
    <property type="term" value="F:calcium ion binding"/>
    <property type="evidence" value="ECO:0007669"/>
    <property type="project" value="InterPro"/>
</dbReference>
<evidence type="ECO:0000313" key="8">
    <source>
        <dbReference type="EMBL" id="KAJ1363283.1"/>
    </source>
</evidence>
<gene>
    <name evidence="8" type="ORF">KIN20_023120</name>
</gene>
<dbReference type="Pfam" id="PF08768">
    <property type="entry name" value="THAP4_heme-bd"/>
    <property type="match status" value="1"/>
</dbReference>
<dbReference type="SMART" id="SM00181">
    <property type="entry name" value="EGF"/>
    <property type="match status" value="4"/>
</dbReference>
<dbReference type="InterPro" id="IPR000152">
    <property type="entry name" value="EGF-type_Asp/Asn_hydroxyl_site"/>
</dbReference>
<dbReference type="SUPFAM" id="SSF57196">
    <property type="entry name" value="EGF/Laminin"/>
    <property type="match status" value="4"/>
</dbReference>
<dbReference type="PROSITE" id="PS00010">
    <property type="entry name" value="ASX_HYDROXYL"/>
    <property type="match status" value="1"/>
</dbReference>
<keyword evidence="1 4" id="KW-0245">EGF-like domain</keyword>
<dbReference type="InterPro" id="IPR012674">
    <property type="entry name" value="Calycin"/>
</dbReference>
<feature type="domain" description="EGF-like" evidence="6">
    <location>
        <begin position="336"/>
        <end position="375"/>
    </location>
</feature>
<dbReference type="InterPro" id="IPR042307">
    <property type="entry name" value="Reeler_sf"/>
</dbReference>
<comment type="caution">
    <text evidence="8">The sequence shown here is derived from an EMBL/GenBank/DDBJ whole genome shotgun (WGS) entry which is preliminary data.</text>
</comment>
<dbReference type="Pfam" id="PF00008">
    <property type="entry name" value="EGF"/>
    <property type="match status" value="2"/>
</dbReference>
<evidence type="ECO:0000256" key="2">
    <source>
        <dbReference type="ARBA" id="ARBA00022737"/>
    </source>
</evidence>
<feature type="domain" description="EGF-like" evidence="6">
    <location>
        <begin position="451"/>
        <end position="487"/>
    </location>
</feature>
<feature type="disulfide bond" evidence="4">
    <location>
        <begin position="403"/>
        <end position="412"/>
    </location>
</feature>
<evidence type="ECO:0000256" key="5">
    <source>
        <dbReference type="SAM" id="SignalP"/>
    </source>
</evidence>
<evidence type="ECO:0000259" key="6">
    <source>
        <dbReference type="PROSITE" id="PS50026"/>
    </source>
</evidence>
<dbReference type="Proteomes" id="UP001196413">
    <property type="component" value="Unassembled WGS sequence"/>
</dbReference>
<keyword evidence="5" id="KW-0732">Signal</keyword>
<dbReference type="PANTHER" id="PTHR24049">
    <property type="entry name" value="CRUMBS FAMILY MEMBER"/>
    <property type="match status" value="1"/>
</dbReference>
<dbReference type="Gene3D" id="2.40.128.20">
    <property type="match status" value="1"/>
</dbReference>
<feature type="domain" description="EGF-like" evidence="6">
    <location>
        <begin position="414"/>
        <end position="449"/>
    </location>
</feature>
<keyword evidence="3 4" id="KW-1015">Disulfide bond</keyword>
<name>A0AAD5QSR6_PARTN</name>
<dbReference type="Gene3D" id="2.60.40.4060">
    <property type="entry name" value="Reeler domain"/>
    <property type="match status" value="1"/>
</dbReference>
<comment type="caution">
    <text evidence="4">Lacks conserved residue(s) required for the propagation of feature annotation.</text>
</comment>
<feature type="disulfide bond" evidence="4">
    <location>
        <begin position="439"/>
        <end position="448"/>
    </location>
</feature>
<dbReference type="PROSITE" id="PS01187">
    <property type="entry name" value="EGF_CA"/>
    <property type="match status" value="1"/>
</dbReference>
<feature type="disulfide bond" evidence="4">
    <location>
        <begin position="346"/>
        <end position="363"/>
    </location>
</feature>
<protein>
    <submittedName>
        <fullName evidence="8">Uncharacterized protein</fullName>
    </submittedName>
</protein>
<dbReference type="PROSITE" id="PS01186">
    <property type="entry name" value="EGF_2"/>
    <property type="match status" value="2"/>
</dbReference>
<evidence type="ECO:0000259" key="7">
    <source>
        <dbReference type="PROSITE" id="PS51670"/>
    </source>
</evidence>
<proteinExistence type="predicted"/>
<dbReference type="EMBL" id="JAHQIW010004660">
    <property type="protein sequence ID" value="KAJ1363283.1"/>
    <property type="molecule type" value="Genomic_DNA"/>
</dbReference>
<dbReference type="Pfam" id="PF01549">
    <property type="entry name" value="ShK"/>
    <property type="match status" value="1"/>
</dbReference>
<dbReference type="PROSITE" id="PS51670">
    <property type="entry name" value="SHKT"/>
    <property type="match status" value="1"/>
</dbReference>
<dbReference type="InterPro" id="IPR003582">
    <property type="entry name" value="ShKT_dom"/>
</dbReference>
<keyword evidence="9" id="KW-1185">Reference proteome</keyword>
<evidence type="ECO:0000256" key="1">
    <source>
        <dbReference type="ARBA" id="ARBA00022536"/>
    </source>
</evidence>
<dbReference type="InterPro" id="IPR001881">
    <property type="entry name" value="EGF-like_Ca-bd_dom"/>
</dbReference>
<feature type="domain" description="ShKT" evidence="7">
    <location>
        <begin position="490"/>
        <end position="527"/>
    </location>
</feature>